<name>M2XZK7_DOTSN</name>
<dbReference type="OrthoDB" id="10469874at2759"/>
<gene>
    <name evidence="2" type="ORF">DOTSEDRAFT_39652</name>
</gene>
<protein>
    <submittedName>
        <fullName evidence="2">Uncharacterized protein</fullName>
    </submittedName>
</protein>
<evidence type="ECO:0000313" key="3">
    <source>
        <dbReference type="Proteomes" id="UP000016933"/>
    </source>
</evidence>
<dbReference type="Proteomes" id="UP000016933">
    <property type="component" value="Unassembled WGS sequence"/>
</dbReference>
<feature type="region of interest" description="Disordered" evidence="1">
    <location>
        <begin position="223"/>
        <end position="263"/>
    </location>
</feature>
<sequence length="263" mass="29965">MDLKNLPMSTAADKRRLVSKNANLLQLFCLDDEQRLVLVRSDEPALEIARKSSLISGIVQQQPPGFLGSRGNNRVFISGYVHIPAVNFIIDCIHQQVLGRPSLGELKFGLRDVNNPRTLDAMTGLHATLWALGIDRYFIHTDIYWWLLQYTKRPLSLPDFKMTAYRCHLDGELIQHMMENQAHWGLQYNHPDIAAIADWCLAAGLVDQLHKTGLETGAEMAMNRAERAETAKERQGRRHGGQEAKTKRKEEREKRFGLSRGRL</sequence>
<reference evidence="3" key="1">
    <citation type="journal article" date="2012" name="PLoS Genet.">
        <title>The genomes of the fungal plant pathogens Cladosporium fulvum and Dothistroma septosporum reveal adaptation to different hosts and lifestyles but also signatures of common ancestry.</title>
        <authorList>
            <person name="de Wit P.J.G.M."/>
            <person name="van der Burgt A."/>
            <person name="Oekmen B."/>
            <person name="Stergiopoulos I."/>
            <person name="Abd-Elsalam K.A."/>
            <person name="Aerts A.L."/>
            <person name="Bahkali A.H."/>
            <person name="Beenen H.G."/>
            <person name="Chettri P."/>
            <person name="Cox M.P."/>
            <person name="Datema E."/>
            <person name="de Vries R.P."/>
            <person name="Dhillon B."/>
            <person name="Ganley A.R."/>
            <person name="Griffiths S.A."/>
            <person name="Guo Y."/>
            <person name="Hamelin R.C."/>
            <person name="Henrissat B."/>
            <person name="Kabir M.S."/>
            <person name="Jashni M.K."/>
            <person name="Kema G."/>
            <person name="Klaubauf S."/>
            <person name="Lapidus A."/>
            <person name="Levasseur A."/>
            <person name="Lindquist E."/>
            <person name="Mehrabi R."/>
            <person name="Ohm R.A."/>
            <person name="Owen T.J."/>
            <person name="Salamov A."/>
            <person name="Schwelm A."/>
            <person name="Schijlen E."/>
            <person name="Sun H."/>
            <person name="van den Burg H.A."/>
            <person name="van Ham R.C.H.J."/>
            <person name="Zhang S."/>
            <person name="Goodwin S.B."/>
            <person name="Grigoriev I.V."/>
            <person name="Collemare J."/>
            <person name="Bradshaw R.E."/>
        </authorList>
    </citation>
    <scope>NUCLEOTIDE SEQUENCE [LARGE SCALE GENOMIC DNA]</scope>
    <source>
        <strain evidence="3">NZE10 / CBS 128990</strain>
    </source>
</reference>
<dbReference type="EMBL" id="KB446548">
    <property type="protein sequence ID" value="EME38118.1"/>
    <property type="molecule type" value="Genomic_DNA"/>
</dbReference>
<organism evidence="2 3">
    <name type="scientific">Dothistroma septosporum (strain NZE10 / CBS 128990)</name>
    <name type="common">Red band needle blight fungus</name>
    <name type="synonym">Mycosphaerella pini</name>
    <dbReference type="NCBI Taxonomy" id="675120"/>
    <lineage>
        <taxon>Eukaryota</taxon>
        <taxon>Fungi</taxon>
        <taxon>Dikarya</taxon>
        <taxon>Ascomycota</taxon>
        <taxon>Pezizomycotina</taxon>
        <taxon>Dothideomycetes</taxon>
        <taxon>Dothideomycetidae</taxon>
        <taxon>Mycosphaerellales</taxon>
        <taxon>Mycosphaerellaceae</taxon>
        <taxon>Dothistroma</taxon>
    </lineage>
</organism>
<accession>M2XZK7</accession>
<dbReference type="AlphaFoldDB" id="M2XZK7"/>
<evidence type="ECO:0000313" key="2">
    <source>
        <dbReference type="EMBL" id="EME38118.1"/>
    </source>
</evidence>
<evidence type="ECO:0000256" key="1">
    <source>
        <dbReference type="SAM" id="MobiDB-lite"/>
    </source>
</evidence>
<reference evidence="2 3" key="2">
    <citation type="journal article" date="2012" name="PLoS Pathog.">
        <title>Diverse lifestyles and strategies of plant pathogenesis encoded in the genomes of eighteen Dothideomycetes fungi.</title>
        <authorList>
            <person name="Ohm R.A."/>
            <person name="Feau N."/>
            <person name="Henrissat B."/>
            <person name="Schoch C.L."/>
            <person name="Horwitz B.A."/>
            <person name="Barry K.W."/>
            <person name="Condon B.J."/>
            <person name="Copeland A.C."/>
            <person name="Dhillon B."/>
            <person name="Glaser F."/>
            <person name="Hesse C.N."/>
            <person name="Kosti I."/>
            <person name="LaButti K."/>
            <person name="Lindquist E.A."/>
            <person name="Lucas S."/>
            <person name="Salamov A.A."/>
            <person name="Bradshaw R.E."/>
            <person name="Ciuffetti L."/>
            <person name="Hamelin R.C."/>
            <person name="Kema G.H.J."/>
            <person name="Lawrence C."/>
            <person name="Scott J.A."/>
            <person name="Spatafora J.W."/>
            <person name="Turgeon B.G."/>
            <person name="de Wit P.J.G.M."/>
            <person name="Zhong S."/>
            <person name="Goodwin S.B."/>
            <person name="Grigoriev I.V."/>
        </authorList>
    </citation>
    <scope>NUCLEOTIDE SEQUENCE [LARGE SCALE GENOMIC DNA]</scope>
    <source>
        <strain evidence="3">NZE10 / CBS 128990</strain>
    </source>
</reference>
<dbReference type="HOGENOM" id="CLU_1057777_0_0_1"/>
<feature type="compositionally biased region" description="Basic and acidic residues" evidence="1">
    <location>
        <begin position="224"/>
        <end position="256"/>
    </location>
</feature>
<keyword evidence="3" id="KW-1185">Reference proteome</keyword>
<dbReference type="OMA" id="MMENQAH"/>
<proteinExistence type="predicted"/>